<dbReference type="KEGG" id="mass:CR152_11995"/>
<name>A0A2D2DJL8_9BURK</name>
<sequence>MEYGVVFRGQSSFSTREEPAQCQFVDGDLRNRIELSPESLSARKLNVKFSGVLGMGAVAVLIALTTNHKFNVRLQFRILCKVTVMSGNYNYCLLWLKRMAQSECVNCVDAEQIPLSPWRISIPLGHG</sequence>
<keyword evidence="2" id="KW-1185">Reference proteome</keyword>
<dbReference type="AlphaFoldDB" id="A0A2D2DJL8"/>
<organism evidence="1 2">
    <name type="scientific">Massilia violaceinigra</name>
    <dbReference type="NCBI Taxonomy" id="2045208"/>
    <lineage>
        <taxon>Bacteria</taxon>
        <taxon>Pseudomonadati</taxon>
        <taxon>Pseudomonadota</taxon>
        <taxon>Betaproteobacteria</taxon>
        <taxon>Burkholderiales</taxon>
        <taxon>Oxalobacteraceae</taxon>
        <taxon>Telluria group</taxon>
        <taxon>Massilia</taxon>
    </lineage>
</organism>
<proteinExistence type="predicted"/>
<protein>
    <submittedName>
        <fullName evidence="1">Uncharacterized protein</fullName>
    </submittedName>
</protein>
<accession>A0A2D2DJL8</accession>
<evidence type="ECO:0000313" key="2">
    <source>
        <dbReference type="Proteomes" id="UP000229897"/>
    </source>
</evidence>
<reference evidence="1" key="1">
    <citation type="submission" date="2017-10" db="EMBL/GenBank/DDBJ databases">
        <title>Massilia psychrophilum sp. nov., a novel purple-pigmented bacterium isolated from Tianshan glacier, Xinjiang Municipality, China.</title>
        <authorList>
            <person name="Wang H."/>
        </authorList>
    </citation>
    <scope>NUCLEOTIDE SEQUENCE [LARGE SCALE GENOMIC DNA]</scope>
    <source>
        <strain evidence="1">B2</strain>
    </source>
</reference>
<dbReference type="EMBL" id="CP024608">
    <property type="protein sequence ID" value="ATQ75161.1"/>
    <property type="molecule type" value="Genomic_DNA"/>
</dbReference>
<evidence type="ECO:0000313" key="1">
    <source>
        <dbReference type="EMBL" id="ATQ75161.1"/>
    </source>
</evidence>
<dbReference type="Proteomes" id="UP000229897">
    <property type="component" value="Chromosome"/>
</dbReference>
<gene>
    <name evidence="1" type="ORF">CR152_11995</name>
</gene>